<dbReference type="InterPro" id="IPR011333">
    <property type="entry name" value="SKP1/BTB/POZ_sf"/>
</dbReference>
<feature type="domain" description="MATH" evidence="4">
    <location>
        <begin position="18"/>
        <end position="147"/>
    </location>
</feature>
<dbReference type="PANTHER" id="PTHR26379">
    <property type="entry name" value="BTB/POZ AND MATH DOMAIN-CONTAINING PROTEIN 1"/>
    <property type="match status" value="1"/>
</dbReference>
<organism evidence="5 6">
    <name type="scientific">Miscanthus lutarioriparius</name>
    <dbReference type="NCBI Taxonomy" id="422564"/>
    <lineage>
        <taxon>Eukaryota</taxon>
        <taxon>Viridiplantae</taxon>
        <taxon>Streptophyta</taxon>
        <taxon>Embryophyta</taxon>
        <taxon>Tracheophyta</taxon>
        <taxon>Spermatophyta</taxon>
        <taxon>Magnoliopsida</taxon>
        <taxon>Liliopsida</taxon>
        <taxon>Poales</taxon>
        <taxon>Poaceae</taxon>
        <taxon>PACMAD clade</taxon>
        <taxon>Panicoideae</taxon>
        <taxon>Andropogonodae</taxon>
        <taxon>Andropogoneae</taxon>
        <taxon>Saccharinae</taxon>
        <taxon>Miscanthus</taxon>
    </lineage>
</organism>
<dbReference type="InterPro" id="IPR008974">
    <property type="entry name" value="TRAF-like"/>
</dbReference>
<dbReference type="Proteomes" id="UP000604825">
    <property type="component" value="Unassembled WGS sequence"/>
</dbReference>
<proteinExistence type="predicted"/>
<evidence type="ECO:0000259" key="3">
    <source>
        <dbReference type="PROSITE" id="PS50097"/>
    </source>
</evidence>
<reference evidence="5" key="1">
    <citation type="submission" date="2020-10" db="EMBL/GenBank/DDBJ databases">
        <authorList>
            <person name="Han B."/>
            <person name="Lu T."/>
            <person name="Zhao Q."/>
            <person name="Huang X."/>
            <person name="Zhao Y."/>
        </authorList>
    </citation>
    <scope>NUCLEOTIDE SEQUENCE</scope>
</reference>
<dbReference type="EMBL" id="CAJGYO010000010">
    <property type="protein sequence ID" value="CAD6256082.1"/>
    <property type="molecule type" value="Genomic_DNA"/>
</dbReference>
<evidence type="ECO:0000256" key="2">
    <source>
        <dbReference type="SAM" id="MobiDB-lite"/>
    </source>
</evidence>
<protein>
    <submittedName>
        <fullName evidence="5">Uncharacterized protein</fullName>
    </submittedName>
</protein>
<dbReference type="Pfam" id="PF22486">
    <property type="entry name" value="MATH_2"/>
    <property type="match status" value="1"/>
</dbReference>
<dbReference type="Gene3D" id="2.60.210.10">
    <property type="entry name" value="Apoptosis, Tumor Necrosis Factor Receptor Associated Protein 2, Chain A"/>
    <property type="match status" value="1"/>
</dbReference>
<evidence type="ECO:0000256" key="1">
    <source>
        <dbReference type="ARBA" id="ARBA00004906"/>
    </source>
</evidence>
<dbReference type="SUPFAM" id="SSF54695">
    <property type="entry name" value="POZ domain"/>
    <property type="match status" value="1"/>
</dbReference>
<accession>A0A811QH24</accession>
<dbReference type="Gene3D" id="3.30.710.10">
    <property type="entry name" value="Potassium Channel Kv1.1, Chain A"/>
    <property type="match status" value="1"/>
</dbReference>
<evidence type="ECO:0000259" key="4">
    <source>
        <dbReference type="PROSITE" id="PS50144"/>
    </source>
</evidence>
<evidence type="ECO:0000313" key="6">
    <source>
        <dbReference type="Proteomes" id="UP000604825"/>
    </source>
</evidence>
<comment type="pathway">
    <text evidence="1">Protein modification; protein ubiquitination.</text>
</comment>
<dbReference type="PROSITE" id="PS50144">
    <property type="entry name" value="MATH"/>
    <property type="match status" value="1"/>
</dbReference>
<dbReference type="CDD" id="cd00121">
    <property type="entry name" value="MATH"/>
    <property type="match status" value="1"/>
</dbReference>
<dbReference type="OrthoDB" id="6359816at2759"/>
<dbReference type="InterPro" id="IPR000210">
    <property type="entry name" value="BTB/POZ_dom"/>
</dbReference>
<dbReference type="Pfam" id="PF00651">
    <property type="entry name" value="BTB"/>
    <property type="match status" value="1"/>
</dbReference>
<gene>
    <name evidence="5" type="ORF">NCGR_LOCUS39604</name>
</gene>
<dbReference type="AlphaFoldDB" id="A0A811QH24"/>
<dbReference type="PANTHER" id="PTHR26379:SF483">
    <property type="entry name" value="OS11G0619800 PROTEIN"/>
    <property type="match status" value="1"/>
</dbReference>
<evidence type="ECO:0000313" key="5">
    <source>
        <dbReference type="EMBL" id="CAD6256082.1"/>
    </source>
</evidence>
<dbReference type="SUPFAM" id="SSF49599">
    <property type="entry name" value="TRAF domain-like"/>
    <property type="match status" value="1"/>
</dbReference>
<feature type="region of interest" description="Disordered" evidence="2">
    <location>
        <begin position="1"/>
        <end position="29"/>
    </location>
</feature>
<dbReference type="GO" id="GO:0016567">
    <property type="term" value="P:protein ubiquitination"/>
    <property type="evidence" value="ECO:0007669"/>
    <property type="project" value="InterPro"/>
</dbReference>
<name>A0A811QH24_9POAL</name>
<dbReference type="SMART" id="SM00225">
    <property type="entry name" value="BTB"/>
    <property type="match status" value="1"/>
</dbReference>
<feature type="domain" description="BTB" evidence="3">
    <location>
        <begin position="166"/>
        <end position="235"/>
    </location>
</feature>
<dbReference type="PROSITE" id="PS50097">
    <property type="entry name" value="BTB"/>
    <property type="match status" value="1"/>
</dbReference>
<dbReference type="InterPro" id="IPR002083">
    <property type="entry name" value="MATH/TRAF_dom"/>
</dbReference>
<dbReference type="InterPro" id="IPR045005">
    <property type="entry name" value="BPM1-6"/>
</dbReference>
<sequence>MVSAETASGRHACSRSKGTHDTRPPPAFGTAVTSGTFSVGGHSWRIQYFPCGYTGKENAGWLCFGLHLVVLPEPAAAADGGIVKATFSLSLLDKDGAPLPSPYRRRVSSLLDFSSTHNEWQFKQFIRSKDLDSLCLKADCFRIRCDVTVVLETRDKSSVLASGVGGDVTFEVGKETFVAHKNVLAARSPVFMAELFRSMMEEKAAAARVRILRIHARAFKAMLHFIYTDLLPEIDEDDKIPMVQHLLVAADRYDIQRMKLIGENKLCISVNASVAVTTLVLAVAVASRRRALIC</sequence>
<keyword evidence="6" id="KW-1185">Reference proteome</keyword>
<comment type="caution">
    <text evidence="5">The sequence shown here is derived from an EMBL/GenBank/DDBJ whole genome shotgun (WGS) entry which is preliminary data.</text>
</comment>